<comment type="caution">
    <text evidence="3">The sequence shown here is derived from an EMBL/GenBank/DDBJ whole genome shotgun (WGS) entry which is preliminary data.</text>
</comment>
<gene>
    <name evidence="3" type="ORF">J2Z64_002682</name>
</gene>
<accession>A0A9X1CIC4</accession>
<feature type="transmembrane region" description="Helical" evidence="1">
    <location>
        <begin position="60"/>
        <end position="83"/>
    </location>
</feature>
<reference evidence="3" key="1">
    <citation type="submission" date="2021-03" db="EMBL/GenBank/DDBJ databases">
        <title>Genomic Encyclopedia of Type Strains, Phase IV (KMG-IV): sequencing the most valuable type-strain genomes for metagenomic binning, comparative biology and taxonomic classification.</title>
        <authorList>
            <person name="Goeker M."/>
        </authorList>
    </citation>
    <scope>NUCLEOTIDE SEQUENCE</scope>
    <source>
        <strain evidence="3">DSM 107338</strain>
    </source>
</reference>
<name>A0A9X1CIC4_9BACI</name>
<dbReference type="AlphaFoldDB" id="A0A9X1CIC4"/>
<organism evidence="3 4">
    <name type="scientific">Oceanobacillus polygoni</name>
    <dbReference type="NCBI Taxonomy" id="1235259"/>
    <lineage>
        <taxon>Bacteria</taxon>
        <taxon>Bacillati</taxon>
        <taxon>Bacillota</taxon>
        <taxon>Bacilli</taxon>
        <taxon>Bacillales</taxon>
        <taxon>Bacillaceae</taxon>
        <taxon>Oceanobacillus</taxon>
    </lineage>
</organism>
<dbReference type="InterPro" id="IPR012867">
    <property type="entry name" value="DUF1648"/>
</dbReference>
<keyword evidence="1" id="KW-0472">Membrane</keyword>
<protein>
    <submittedName>
        <fullName evidence="3">Membrane protein</fullName>
    </submittedName>
</protein>
<feature type="transmembrane region" description="Helical" evidence="1">
    <location>
        <begin position="20"/>
        <end position="40"/>
    </location>
</feature>
<keyword evidence="1" id="KW-0812">Transmembrane</keyword>
<feature type="domain" description="DUF1648" evidence="2">
    <location>
        <begin position="30"/>
        <end position="73"/>
    </location>
</feature>
<evidence type="ECO:0000259" key="2">
    <source>
        <dbReference type="Pfam" id="PF07853"/>
    </source>
</evidence>
<feature type="transmembrane region" description="Helical" evidence="1">
    <location>
        <begin position="118"/>
        <end position="135"/>
    </location>
</feature>
<evidence type="ECO:0000313" key="4">
    <source>
        <dbReference type="Proteomes" id="UP001138793"/>
    </source>
</evidence>
<proteinExistence type="predicted"/>
<dbReference type="EMBL" id="JAGGMB010000008">
    <property type="protein sequence ID" value="MBP2078418.1"/>
    <property type="molecule type" value="Genomic_DNA"/>
</dbReference>
<keyword evidence="1" id="KW-1133">Transmembrane helix</keyword>
<keyword evidence="4" id="KW-1185">Reference proteome</keyword>
<evidence type="ECO:0000313" key="3">
    <source>
        <dbReference type="EMBL" id="MBP2078418.1"/>
    </source>
</evidence>
<sequence>MATTPKRPKLIIPKNKSEWVWDGIGFPSYIGSILLLIINWDSLPDQVPAHYNAIGEVTRWGAKWELLILPSIGVFILVLMQLFEKYPEMHNYPQRLNATNAEQFYQNSRKMINQIKNICLILFAYILYASVSIALD</sequence>
<dbReference type="Pfam" id="PF07853">
    <property type="entry name" value="DUF1648"/>
    <property type="match status" value="1"/>
</dbReference>
<evidence type="ECO:0000256" key="1">
    <source>
        <dbReference type="SAM" id="Phobius"/>
    </source>
</evidence>
<dbReference type="Proteomes" id="UP001138793">
    <property type="component" value="Unassembled WGS sequence"/>
</dbReference>